<dbReference type="GO" id="GO:0005524">
    <property type="term" value="F:ATP binding"/>
    <property type="evidence" value="ECO:0007669"/>
    <property type="project" value="InterPro"/>
</dbReference>
<dbReference type="PROSITE" id="PS52040">
    <property type="entry name" value="TOPO_IIA"/>
    <property type="match status" value="1"/>
</dbReference>
<dbReference type="NCBIfam" id="NF004043">
    <property type="entry name" value="PRK05560.1"/>
    <property type="match status" value="1"/>
</dbReference>
<keyword evidence="4 7" id="KW-0799">Topoisomerase</keyword>
<dbReference type="CDD" id="cd00187">
    <property type="entry name" value="TOP4c"/>
    <property type="match status" value="1"/>
</dbReference>
<dbReference type="InterPro" id="IPR050220">
    <property type="entry name" value="Type_II_DNA_Topoisomerases"/>
</dbReference>
<name>A0A5C0UFW1_9PROT</name>
<evidence type="ECO:0000256" key="7">
    <source>
        <dbReference type="PROSITE-ProRule" id="PRU01384"/>
    </source>
</evidence>
<feature type="domain" description="Topo IIA-type catalytic" evidence="8">
    <location>
        <begin position="36"/>
        <end position="528"/>
    </location>
</feature>
<organism evidence="9 10">
    <name type="scientific">Candidatus Cytomitobacter indipagum</name>
    <dbReference type="NCBI Taxonomy" id="2601575"/>
    <lineage>
        <taxon>Bacteria</taxon>
        <taxon>Pseudomonadati</taxon>
        <taxon>Pseudomonadota</taxon>
        <taxon>Alphaproteobacteria</taxon>
        <taxon>Holosporales</taxon>
        <taxon>Holosporaceae</taxon>
        <taxon>Candidatus Cytomitobacter</taxon>
    </lineage>
</organism>
<comment type="similarity">
    <text evidence="2">Belongs to the type II topoisomerase GyrA/ParC subunit family.</text>
</comment>
<dbReference type="EC" id="5.6.2.2" evidence="3"/>
<evidence type="ECO:0000256" key="1">
    <source>
        <dbReference type="ARBA" id="ARBA00000185"/>
    </source>
</evidence>
<dbReference type="SMART" id="SM00434">
    <property type="entry name" value="TOP4c"/>
    <property type="match status" value="1"/>
</dbReference>
<dbReference type="InterPro" id="IPR035516">
    <property type="entry name" value="Gyrase/topoIV_suA_C"/>
</dbReference>
<evidence type="ECO:0000256" key="5">
    <source>
        <dbReference type="ARBA" id="ARBA00023125"/>
    </source>
</evidence>
<evidence type="ECO:0000313" key="10">
    <source>
        <dbReference type="Proteomes" id="UP000325155"/>
    </source>
</evidence>
<proteinExistence type="inferred from homology"/>
<keyword evidence="6 7" id="KW-0413">Isomerase</keyword>
<keyword evidence="5 7" id="KW-0238">DNA-binding</keyword>
<dbReference type="GO" id="GO:0006265">
    <property type="term" value="P:DNA topological change"/>
    <property type="evidence" value="ECO:0007669"/>
    <property type="project" value="UniProtKB-UniRule"/>
</dbReference>
<dbReference type="SUPFAM" id="SSF101904">
    <property type="entry name" value="GyrA/ParC C-terminal domain-like"/>
    <property type="match status" value="1"/>
</dbReference>
<dbReference type="AlphaFoldDB" id="A0A5C0UFW1"/>
<dbReference type="NCBIfam" id="TIGR01063">
    <property type="entry name" value="gyrA"/>
    <property type="match status" value="1"/>
</dbReference>
<keyword evidence="10" id="KW-1185">Reference proteome</keyword>
<dbReference type="InterPro" id="IPR006691">
    <property type="entry name" value="GyrA/parC_rep"/>
</dbReference>
<evidence type="ECO:0000256" key="2">
    <source>
        <dbReference type="ARBA" id="ARBA00008263"/>
    </source>
</evidence>
<dbReference type="KEGG" id="cip:FZC35_00865"/>
<dbReference type="InterPro" id="IPR013758">
    <property type="entry name" value="Topo_IIA_A/C_ab"/>
</dbReference>
<dbReference type="GO" id="GO:0003677">
    <property type="term" value="F:DNA binding"/>
    <property type="evidence" value="ECO:0007669"/>
    <property type="project" value="UniProtKB-UniRule"/>
</dbReference>
<evidence type="ECO:0000256" key="4">
    <source>
        <dbReference type="ARBA" id="ARBA00023029"/>
    </source>
</evidence>
<evidence type="ECO:0000259" key="8">
    <source>
        <dbReference type="PROSITE" id="PS52040"/>
    </source>
</evidence>
<dbReference type="Gene3D" id="2.120.10.90">
    <property type="entry name" value="DNA gyrase/topoisomerase IV, subunit A, C-terminal"/>
    <property type="match status" value="1"/>
</dbReference>
<dbReference type="GO" id="GO:0005737">
    <property type="term" value="C:cytoplasm"/>
    <property type="evidence" value="ECO:0007669"/>
    <property type="project" value="TreeGrafter"/>
</dbReference>
<dbReference type="PANTHER" id="PTHR43493">
    <property type="entry name" value="DNA GYRASE/TOPOISOMERASE SUBUNIT A"/>
    <property type="match status" value="1"/>
</dbReference>
<dbReference type="Pfam" id="PF03989">
    <property type="entry name" value="DNA_gyraseA_C"/>
    <property type="match status" value="6"/>
</dbReference>
<protein>
    <recommendedName>
        <fullName evidence="3">DNA topoisomerase (ATP-hydrolyzing)</fullName>
        <ecNumber evidence="3">5.6.2.2</ecNumber>
    </recommendedName>
</protein>
<dbReference type="Gene3D" id="3.30.1360.40">
    <property type="match status" value="1"/>
</dbReference>
<dbReference type="EMBL" id="CP043315">
    <property type="protein sequence ID" value="QEK37934.1"/>
    <property type="molecule type" value="Genomic_DNA"/>
</dbReference>
<evidence type="ECO:0000256" key="6">
    <source>
        <dbReference type="ARBA" id="ARBA00023235"/>
    </source>
</evidence>
<dbReference type="Gene3D" id="1.10.268.10">
    <property type="entry name" value="Topoisomerase, domain 3"/>
    <property type="match status" value="1"/>
</dbReference>
<dbReference type="Proteomes" id="UP000325155">
    <property type="component" value="Chromosome"/>
</dbReference>
<dbReference type="InterPro" id="IPR013757">
    <property type="entry name" value="Topo_IIA_A_a_sf"/>
</dbReference>
<accession>A0A5C0UFW1</accession>
<gene>
    <name evidence="9" type="primary">gyrA</name>
    <name evidence="9" type="ORF">FZC35_00865</name>
</gene>
<dbReference type="InterPro" id="IPR013760">
    <property type="entry name" value="Topo_IIA-like_dom_sf"/>
</dbReference>
<dbReference type="GO" id="GO:0009330">
    <property type="term" value="C:DNA topoisomerase type II (double strand cut, ATP-hydrolyzing) complex"/>
    <property type="evidence" value="ECO:0007669"/>
    <property type="project" value="TreeGrafter"/>
</dbReference>
<dbReference type="InterPro" id="IPR002205">
    <property type="entry name" value="Topo_IIA_dom_A"/>
</dbReference>
<sequence>MEKNLDQPNLKQKIFEEELQSSYLDYAMSVITSRAVPDAYDGLKPVQRRILYSMVETNCMPENPHRKSARIVGDVLGKYHPHGDSAIYDAMARMAQDFSIYAPLIDGQGNFGSIDGDKPASMRYTEARLAKIAKYLLEDYDKDTVDMYPNYDGTLEIPEVLPARFPNLLVNGASGIAVGMATSIPTHNLSEVIDATCAFIDNRNLTSIELMQYIPAPDFPLGGVIFKGSGLIDIYTKGRGSFTARGKMHQEVVNGRNALVITSIPYQVNKENLMDKVADLMQTEILNSIHIFRDESNKDGMRVVLELKKDAEPNLMTSRIYKFTQMQVSVHANILALHNNRPKQLNLKQCLDIFLDYREEVLIRKTKFFLNSDRIKAHVLWGLLLAVKKLDEIVHCIKTSKDTQEAQGRLQQMEWSWDDIKGYLNCISESCEPVDQYFFSEEQAKAILNLRLSKLTGLERNKLLDQLEALGENIREYLKILNDRSERFRIIKDDLLEIKRLFGNPRRTDLDINLEEMTDESYITSEDMVVTLSSNKGYVKSMPLSSYRLQKRGGKGKIGMVSDDPVEHMFVANTHQEVIFFSSLGYSYSMKVYRLPTVSAGGNKGRALVNFFPLGGNEKIMSSLALPLEIDDKNTMIFITSKGYVRRNAISDFQGIRSNGKIAMKLGDDERLIGAMICSDDDDMLLTSSAGKVVRFSIKDVRIFNSRSSHGVIGMNLSGDEDNQIVSATLISPEDKAMILTVSENGYGKRSEESNYRRSKRGAKGVSALDVTKKTGKVVGAYRIDSNSEILMMSENGQIIRCGSNEIRVASRKTQGVRLARLDNDKLVKVVAMNEIEIDDKEEGDEENNQ</sequence>
<evidence type="ECO:0000256" key="3">
    <source>
        <dbReference type="ARBA" id="ARBA00012895"/>
    </source>
</evidence>
<dbReference type="Pfam" id="PF00521">
    <property type="entry name" value="DNA_topoisoIV"/>
    <property type="match status" value="1"/>
</dbReference>
<evidence type="ECO:0000313" key="9">
    <source>
        <dbReference type="EMBL" id="QEK37934.1"/>
    </source>
</evidence>
<dbReference type="GO" id="GO:0003918">
    <property type="term" value="F:DNA topoisomerase type II (double strand cut, ATP-hydrolyzing) activity"/>
    <property type="evidence" value="ECO:0007669"/>
    <property type="project" value="UniProtKB-EC"/>
</dbReference>
<feature type="active site" description="O-(5'-phospho-DNA)-tyrosine intermediate" evidence="7">
    <location>
        <position position="124"/>
    </location>
</feature>
<dbReference type="PANTHER" id="PTHR43493:SF5">
    <property type="entry name" value="DNA GYRASE SUBUNIT A, CHLOROPLASTIC_MITOCHONDRIAL"/>
    <property type="match status" value="1"/>
</dbReference>
<dbReference type="NCBIfam" id="NF004044">
    <property type="entry name" value="PRK05561.1"/>
    <property type="match status" value="1"/>
</dbReference>
<dbReference type="OrthoDB" id="9806486at2"/>
<dbReference type="SUPFAM" id="SSF56719">
    <property type="entry name" value="Type II DNA topoisomerase"/>
    <property type="match status" value="1"/>
</dbReference>
<reference evidence="9 10" key="1">
    <citation type="submission" date="2019-08" db="EMBL/GenBank/DDBJ databases">
        <title>Highly reduced genomes of protist endosymbionts show evolutionary convergence.</title>
        <authorList>
            <person name="George E."/>
            <person name="Husnik F."/>
            <person name="Tashyreva D."/>
            <person name="Prokopchuk G."/>
            <person name="Horak A."/>
            <person name="Kwong W.K."/>
            <person name="Lukes J."/>
            <person name="Keeling P.J."/>
        </authorList>
    </citation>
    <scope>NUCLEOTIDE SEQUENCE [LARGE SCALE GENOMIC DNA]</scope>
    <source>
        <strain evidence="9">1605</strain>
    </source>
</reference>
<comment type="catalytic activity">
    <reaction evidence="1 7">
        <text>ATP-dependent breakage, passage and rejoining of double-stranded DNA.</text>
        <dbReference type="EC" id="5.6.2.2"/>
    </reaction>
</comment>
<dbReference type="RefSeq" id="WP_148980781.1">
    <property type="nucleotide sequence ID" value="NZ_CP043315.1"/>
</dbReference>
<dbReference type="Gene3D" id="3.90.199.10">
    <property type="entry name" value="Topoisomerase II, domain 5"/>
    <property type="match status" value="1"/>
</dbReference>